<reference evidence="1 2" key="1">
    <citation type="submission" date="2017-12" db="EMBL/GenBank/DDBJ databases">
        <title>Comparative genomics of Botrytis spp.</title>
        <authorList>
            <person name="Valero-Jimenez C.A."/>
            <person name="Tapia P."/>
            <person name="Veloso J."/>
            <person name="Silva-Moreno E."/>
            <person name="Staats M."/>
            <person name="Valdes J.H."/>
            <person name="Van Kan J.A.L."/>
        </authorList>
    </citation>
    <scope>NUCLEOTIDE SEQUENCE [LARGE SCALE GENOMIC DNA]</scope>
    <source>
        <strain evidence="1 2">MUCL435</strain>
    </source>
</reference>
<gene>
    <name evidence="1" type="ORF">BGAL_0455g00080</name>
</gene>
<evidence type="ECO:0000313" key="1">
    <source>
        <dbReference type="EMBL" id="THV45742.1"/>
    </source>
</evidence>
<evidence type="ECO:0000313" key="2">
    <source>
        <dbReference type="Proteomes" id="UP000308671"/>
    </source>
</evidence>
<proteinExistence type="predicted"/>
<keyword evidence="2" id="KW-1185">Reference proteome</keyword>
<accession>A0A4S8QPT9</accession>
<dbReference type="PANTHER" id="PTHR35186:SF4">
    <property type="entry name" value="PRION-INHIBITION AND PROPAGATION HELO DOMAIN-CONTAINING PROTEIN"/>
    <property type="match status" value="1"/>
</dbReference>
<name>A0A4S8QPT9_9HELO</name>
<sequence length="112" mass="12935">MNSPITAIKKPLKDLDIVLLELCFGQRIEEQSIWQDFLVDGKEHASTNYLTALEWADSVFEQEPALEHVIKCCLFCIFEEEANWDNLRFTQAVYANVVEPLEKKVNSWSIVS</sequence>
<dbReference type="PANTHER" id="PTHR35186">
    <property type="entry name" value="ANK_REP_REGION DOMAIN-CONTAINING PROTEIN"/>
    <property type="match status" value="1"/>
</dbReference>
<organism evidence="1 2">
    <name type="scientific">Botrytis galanthina</name>
    <dbReference type="NCBI Taxonomy" id="278940"/>
    <lineage>
        <taxon>Eukaryota</taxon>
        <taxon>Fungi</taxon>
        <taxon>Dikarya</taxon>
        <taxon>Ascomycota</taxon>
        <taxon>Pezizomycotina</taxon>
        <taxon>Leotiomycetes</taxon>
        <taxon>Helotiales</taxon>
        <taxon>Sclerotiniaceae</taxon>
        <taxon>Botrytis</taxon>
    </lineage>
</organism>
<dbReference type="Proteomes" id="UP000308671">
    <property type="component" value="Unassembled WGS sequence"/>
</dbReference>
<protein>
    <submittedName>
        <fullName evidence="1">Uncharacterized protein</fullName>
    </submittedName>
</protein>
<dbReference type="AlphaFoldDB" id="A0A4S8QPT9"/>
<dbReference type="OrthoDB" id="3565018at2759"/>
<comment type="caution">
    <text evidence="1">The sequence shown here is derived from an EMBL/GenBank/DDBJ whole genome shotgun (WGS) entry which is preliminary data.</text>
</comment>
<dbReference type="EMBL" id="PQXL01000454">
    <property type="protein sequence ID" value="THV45742.1"/>
    <property type="molecule type" value="Genomic_DNA"/>
</dbReference>